<evidence type="ECO:0000313" key="12">
    <source>
        <dbReference type="Proteomes" id="UP000188729"/>
    </source>
</evidence>
<name>A0A1V2ETU6_9SPHN</name>
<dbReference type="RefSeq" id="WP_076744482.1">
    <property type="nucleotide sequence ID" value="NZ_MPSB01000006.1"/>
</dbReference>
<feature type="transmembrane region" description="Helical" evidence="10">
    <location>
        <begin position="143"/>
        <end position="165"/>
    </location>
</feature>
<feature type="transmembrane region" description="Helical" evidence="10">
    <location>
        <begin position="103"/>
        <end position="123"/>
    </location>
</feature>
<dbReference type="GO" id="GO:0005886">
    <property type="term" value="C:plasma membrane"/>
    <property type="evidence" value="ECO:0007669"/>
    <property type="project" value="UniProtKB-SubCell"/>
</dbReference>
<evidence type="ECO:0000256" key="10">
    <source>
        <dbReference type="SAM" id="Phobius"/>
    </source>
</evidence>
<keyword evidence="7 10" id="KW-0472">Membrane</keyword>
<keyword evidence="3 10" id="KW-0812">Transmembrane</keyword>
<keyword evidence="12" id="KW-1185">Reference proteome</keyword>
<feature type="transmembrane region" description="Helical" evidence="10">
    <location>
        <begin position="203"/>
        <end position="222"/>
    </location>
</feature>
<feature type="transmembrane region" description="Helical" evidence="10">
    <location>
        <begin position="491"/>
        <end position="512"/>
    </location>
</feature>
<dbReference type="EMBL" id="MPSB01000006">
    <property type="protein sequence ID" value="ONF96096.1"/>
    <property type="molecule type" value="Genomic_DNA"/>
</dbReference>
<proteinExistence type="inferred from homology"/>
<reference evidence="11 12" key="1">
    <citation type="submission" date="2016-11" db="EMBL/GenBank/DDBJ databases">
        <title>Genome sequence of Sphingomonas jeddahensis G39.</title>
        <authorList>
            <person name="Poehlein A."/>
            <person name="Wuebbeler J.H."/>
            <person name="Steinbuechel A."/>
            <person name="Daniel R."/>
        </authorList>
    </citation>
    <scope>NUCLEOTIDE SEQUENCE [LARGE SCALE GENOMIC DNA]</scope>
    <source>
        <strain evidence="11 12">G39</strain>
    </source>
</reference>
<organism evidence="11 12">
    <name type="scientific">Sphingomonas jeddahensis</name>
    <dbReference type="NCBI Taxonomy" id="1915074"/>
    <lineage>
        <taxon>Bacteria</taxon>
        <taxon>Pseudomonadati</taxon>
        <taxon>Pseudomonadota</taxon>
        <taxon>Alphaproteobacteria</taxon>
        <taxon>Sphingomonadales</taxon>
        <taxon>Sphingomonadaceae</taxon>
        <taxon>Sphingomonas</taxon>
    </lineage>
</organism>
<feature type="transmembrane region" description="Helical" evidence="10">
    <location>
        <begin position="457"/>
        <end position="479"/>
    </location>
</feature>
<evidence type="ECO:0000256" key="4">
    <source>
        <dbReference type="ARBA" id="ARBA00022960"/>
    </source>
</evidence>
<dbReference type="STRING" id="1915074.SPHI_17110"/>
<dbReference type="PRINTS" id="PR01806">
    <property type="entry name" value="VIRFACTRMVIN"/>
</dbReference>
<dbReference type="GO" id="GO:0034204">
    <property type="term" value="P:lipid translocation"/>
    <property type="evidence" value="ECO:0007669"/>
    <property type="project" value="TreeGrafter"/>
</dbReference>
<dbReference type="GO" id="GO:0008360">
    <property type="term" value="P:regulation of cell shape"/>
    <property type="evidence" value="ECO:0007669"/>
    <property type="project" value="UniProtKB-KW"/>
</dbReference>
<feature type="transmembrane region" description="Helical" evidence="10">
    <location>
        <begin position="243"/>
        <end position="266"/>
    </location>
</feature>
<feature type="transmembrane region" description="Helical" evidence="10">
    <location>
        <begin position="357"/>
        <end position="377"/>
    </location>
</feature>
<evidence type="ECO:0000256" key="6">
    <source>
        <dbReference type="ARBA" id="ARBA00022989"/>
    </source>
</evidence>
<dbReference type="OrthoDB" id="7547287at2"/>
<accession>A0A1V2ETU6</accession>
<evidence type="ECO:0000256" key="5">
    <source>
        <dbReference type="ARBA" id="ARBA00022984"/>
    </source>
</evidence>
<feature type="transmembrane region" description="Helical" evidence="10">
    <location>
        <begin position="286"/>
        <end position="304"/>
    </location>
</feature>
<evidence type="ECO:0000256" key="1">
    <source>
        <dbReference type="ARBA" id="ARBA00004651"/>
    </source>
</evidence>
<dbReference type="AlphaFoldDB" id="A0A1V2ETU6"/>
<comment type="caution">
    <text evidence="11">The sequence shown here is derived from an EMBL/GenBank/DDBJ whole genome shotgun (WGS) entry which is preliminary data.</text>
</comment>
<sequence length="536" mass="55826">MTDASAEGRRAQATSGKALARSAGVVVGIRGLDFGLSFLVSVLLANRFGASGQLDAFFLARRTTVGFADTIRKLVGQIVLPPVLAAVDRGEAPSLRHLPRRMAWFFVVFAGVMLAGMLVPTVWAKLFAPGFRGEQQALTATMMRIMLPLLPLALVASLLAAVLQARRRYLLSEGTNLVQRALLVLVLALFVPPLGIIAGAWTMLIAGVVGFFILLAGAWSIVRPPPGHAPAEPPADVPETKGGGLAAAVVINVYFQATALLDFAFATTGGDGGVASLEYGSRLVSLVPGLVMSSLATVLTPELIRAVQQPDRVAAAAGIQRFQRIGVFAQAPVSVGMMLGAPLMVSALFGHGAFGPQAIASAAACTAGYAAAAIFLAPMSAITTSIYADPHASALRDLAIIAVIGTVVRVIVLAIAAPIWGAPGIAYGAAVATALTFVVAQIIAARRFHHFHMRAQLADLAQTFACAGIAAAAGFALLWLVPNPHKLFGELALLCALGALIVVVHFAAAVMLRVPEMAALRDIAMQILAKRRSRRK</sequence>
<feature type="transmembrane region" description="Helical" evidence="10">
    <location>
        <begin position="398"/>
        <end position="419"/>
    </location>
</feature>
<dbReference type="PANTHER" id="PTHR47019:SF1">
    <property type="entry name" value="LIPID II FLIPPASE MURJ"/>
    <property type="match status" value="1"/>
</dbReference>
<evidence type="ECO:0000256" key="3">
    <source>
        <dbReference type="ARBA" id="ARBA00022692"/>
    </source>
</evidence>
<dbReference type="GO" id="GO:0015648">
    <property type="term" value="F:lipid-linked peptidoglycan transporter activity"/>
    <property type="evidence" value="ECO:0007669"/>
    <property type="project" value="TreeGrafter"/>
</dbReference>
<feature type="transmembrane region" description="Helical" evidence="10">
    <location>
        <begin position="425"/>
        <end position="445"/>
    </location>
</feature>
<dbReference type="InterPro" id="IPR004268">
    <property type="entry name" value="MurJ"/>
</dbReference>
<feature type="transmembrane region" description="Helical" evidence="10">
    <location>
        <begin position="325"/>
        <end position="345"/>
    </location>
</feature>
<evidence type="ECO:0000256" key="9">
    <source>
        <dbReference type="ARBA" id="ARBA00061532"/>
    </source>
</evidence>
<dbReference type="Pfam" id="PF03023">
    <property type="entry name" value="MurJ"/>
    <property type="match status" value="1"/>
</dbReference>
<comment type="function">
    <text evidence="8">Involved in peptidoglycan biosynthesis. Transports lipid-linked peptidoglycan precursors from the inner to the outer leaflet of the cytoplasmic membrane.</text>
</comment>
<gene>
    <name evidence="11" type="ORF">SPHI_17110</name>
</gene>
<dbReference type="GO" id="GO:0009252">
    <property type="term" value="P:peptidoglycan biosynthetic process"/>
    <property type="evidence" value="ECO:0007669"/>
    <property type="project" value="UniProtKB-KW"/>
</dbReference>
<evidence type="ECO:0000256" key="2">
    <source>
        <dbReference type="ARBA" id="ARBA00022475"/>
    </source>
</evidence>
<keyword evidence="4" id="KW-0133">Cell shape</keyword>
<comment type="subcellular location">
    <subcellularLocation>
        <location evidence="1">Cell membrane</location>
        <topology evidence="1">Multi-pass membrane protein</topology>
    </subcellularLocation>
</comment>
<comment type="similarity">
    <text evidence="9">Belongs to the MurJ/MviN family.</text>
</comment>
<feature type="transmembrane region" description="Helical" evidence="10">
    <location>
        <begin position="177"/>
        <end position="197"/>
    </location>
</feature>
<evidence type="ECO:0000313" key="11">
    <source>
        <dbReference type="EMBL" id="ONF96096.1"/>
    </source>
</evidence>
<dbReference type="Proteomes" id="UP000188729">
    <property type="component" value="Unassembled WGS sequence"/>
</dbReference>
<evidence type="ECO:0000256" key="7">
    <source>
        <dbReference type="ARBA" id="ARBA00023136"/>
    </source>
</evidence>
<protein>
    <submittedName>
        <fullName evidence="11">MviN-like protein</fullName>
    </submittedName>
</protein>
<keyword evidence="6 10" id="KW-1133">Transmembrane helix</keyword>
<keyword evidence="2" id="KW-1003">Cell membrane</keyword>
<evidence type="ECO:0000256" key="8">
    <source>
        <dbReference type="ARBA" id="ARBA00060041"/>
    </source>
</evidence>
<keyword evidence="5" id="KW-0573">Peptidoglycan synthesis</keyword>
<dbReference type="InterPro" id="IPR051050">
    <property type="entry name" value="Lipid_II_flippase_MurJ/MviN"/>
</dbReference>
<dbReference type="PANTHER" id="PTHR47019">
    <property type="entry name" value="LIPID II FLIPPASE MURJ"/>
    <property type="match status" value="1"/>
</dbReference>